<feature type="compositionally biased region" description="Polar residues" evidence="2">
    <location>
        <begin position="129"/>
        <end position="143"/>
    </location>
</feature>
<evidence type="ECO:0000256" key="1">
    <source>
        <dbReference type="PROSITE-ProRule" id="PRU00042"/>
    </source>
</evidence>
<feature type="region of interest" description="Disordered" evidence="2">
    <location>
        <begin position="449"/>
        <end position="526"/>
    </location>
</feature>
<keyword evidence="1" id="KW-0862">Zinc</keyword>
<feature type="region of interest" description="Disordered" evidence="2">
    <location>
        <begin position="1"/>
        <end position="68"/>
    </location>
</feature>
<keyword evidence="1" id="KW-0479">Metal-binding</keyword>
<keyword evidence="5" id="KW-1185">Reference proteome</keyword>
<dbReference type="GeneID" id="19236428"/>
<feature type="region of interest" description="Disordered" evidence="2">
    <location>
        <begin position="93"/>
        <end position="233"/>
    </location>
</feature>
<feature type="domain" description="C2H2-type" evidence="3">
    <location>
        <begin position="588"/>
        <end position="616"/>
    </location>
</feature>
<dbReference type="HOGENOM" id="CLU_015534_1_0_1"/>
<dbReference type="RefSeq" id="XP_007786504.1">
    <property type="nucleotide sequence ID" value="XM_007788314.1"/>
</dbReference>
<gene>
    <name evidence="4" type="ORF">EPUS_01371</name>
</gene>
<evidence type="ECO:0000256" key="2">
    <source>
        <dbReference type="SAM" id="MobiDB-lite"/>
    </source>
</evidence>
<accession>U1GUA5</accession>
<dbReference type="Gene3D" id="3.30.160.60">
    <property type="entry name" value="Classic Zinc Finger"/>
    <property type="match status" value="1"/>
</dbReference>
<evidence type="ECO:0000313" key="4">
    <source>
        <dbReference type="EMBL" id="ERF76038.1"/>
    </source>
</evidence>
<feature type="compositionally biased region" description="Polar residues" evidence="2">
    <location>
        <begin position="311"/>
        <end position="329"/>
    </location>
</feature>
<dbReference type="InterPro" id="IPR057026">
    <property type="entry name" value="Znf-C2H2_ascomycetes"/>
</dbReference>
<name>U1GUA5_ENDPU</name>
<keyword evidence="1" id="KW-0863">Zinc-finger</keyword>
<evidence type="ECO:0000259" key="3">
    <source>
        <dbReference type="PROSITE" id="PS50157"/>
    </source>
</evidence>
<feature type="compositionally biased region" description="Low complexity" evidence="2">
    <location>
        <begin position="449"/>
        <end position="459"/>
    </location>
</feature>
<feature type="compositionally biased region" description="Pro residues" evidence="2">
    <location>
        <begin position="52"/>
        <end position="62"/>
    </location>
</feature>
<protein>
    <recommendedName>
        <fullName evidence="3">C2H2-type domain-containing protein</fullName>
    </recommendedName>
</protein>
<dbReference type="InterPro" id="IPR013087">
    <property type="entry name" value="Znf_C2H2_type"/>
</dbReference>
<feature type="region of interest" description="Disordered" evidence="2">
    <location>
        <begin position="300"/>
        <end position="435"/>
    </location>
</feature>
<proteinExistence type="predicted"/>
<dbReference type="eggNOG" id="ENOG502RYIG">
    <property type="taxonomic scope" value="Eukaryota"/>
</dbReference>
<feature type="compositionally biased region" description="Polar residues" evidence="2">
    <location>
        <begin position="461"/>
        <end position="485"/>
    </location>
</feature>
<sequence>MDIPRLSSPPSIRVYDPNPGFERRYSRASAQTSPSSFSSRGSMPIPNARSDPAPPPLPPPPFIEDLARGHDTGWKFANEDRQGAFRNSTLAPIKQGSSLHGGYMQPRLNTNPKSDDQPELLQADEFGRKSSTVSTIRCNSQPDIQMGCVGAAEEDRQKPTSPSSLANQRLQGEMPLAQQSFQQTSKAYDKHLLSKIGKRNSPPRYSSQASGDVITSGLSRPPQAKDGSNLQRLSVSDVPAASFDPISRWVSSPASAGVSPGSKPGWRDYMDYRSPSVDSSAPSSAVDSDYYARLRDCGRGSLGGPRMGNDDASSLPSRSNRGSYDQQACLTEPETDFPMEETGGFRKLNLGDRTPPHNAYRQPFSKQQGLKRRALSPPPEVVRDDKAPTNSTNQLSDMHQRSGTGHSYPRSPNLRFHPNHGSMSSTSSAGPRNGSYASSVGLSAAGSSMTSISSIDKPSPGGTSPLSDLEPTQDSTHVHQTSLNPPSLIPHIAASRSHLSQNPPESRSATVARAMSAQSAATEGRAATAPRIGGAYMCECCPKKPKKFESEEELRYVKTLRSRTSINFPPPQTSLTTCHRMHMMEKQYKCAYCTNRFKNKNEAERHQNSLHLRRHSWSCAAISGYEAAFHPSTSPTSQTSKGPSGDACGYCGEEFSNFPRDWEARFDHLTNVHKFGECNQTKKFFRADHFRQHLKHSHAGTSGKWTNMLENACMKDEPPPDAAAGTVMEVGEPSQPTVQTPTATPTTPSVTEGSQQGS</sequence>
<dbReference type="PROSITE" id="PS00028">
    <property type="entry name" value="ZINC_FINGER_C2H2_1"/>
    <property type="match status" value="1"/>
</dbReference>
<feature type="compositionally biased region" description="Polar residues" evidence="2">
    <location>
        <begin position="177"/>
        <end position="186"/>
    </location>
</feature>
<feature type="compositionally biased region" description="Polar residues" evidence="2">
    <location>
        <begin position="421"/>
        <end position="430"/>
    </location>
</feature>
<feature type="region of interest" description="Disordered" evidence="2">
    <location>
        <begin position="717"/>
        <end position="758"/>
    </location>
</feature>
<feature type="compositionally biased region" description="Low complexity" evidence="2">
    <location>
        <begin position="27"/>
        <end position="51"/>
    </location>
</feature>
<dbReference type="OMA" id="SGHPFTN"/>
<dbReference type="EMBL" id="KE720780">
    <property type="protein sequence ID" value="ERF76038.1"/>
    <property type="molecule type" value="Genomic_DNA"/>
</dbReference>
<dbReference type="Pfam" id="PF24537">
    <property type="entry name" value="zf-C2H2_fungi"/>
    <property type="match status" value="1"/>
</dbReference>
<reference evidence="5" key="1">
    <citation type="journal article" date="2014" name="BMC Genomics">
        <title>Genome characteristics reveal the impact of lichenization on lichen-forming fungus Endocarpon pusillum Hedwig (Verrucariales, Ascomycota).</title>
        <authorList>
            <person name="Wang Y.-Y."/>
            <person name="Liu B."/>
            <person name="Zhang X.-Y."/>
            <person name="Zhou Q.-M."/>
            <person name="Zhang T."/>
            <person name="Li H."/>
            <person name="Yu Y.-F."/>
            <person name="Zhang X.-L."/>
            <person name="Hao X.-Y."/>
            <person name="Wang M."/>
            <person name="Wang L."/>
            <person name="Wei J.-C."/>
        </authorList>
    </citation>
    <scope>NUCLEOTIDE SEQUENCE [LARGE SCALE GENOMIC DNA]</scope>
    <source>
        <strain evidence="5">Z07020 / HMAS-L-300199</strain>
    </source>
</reference>
<dbReference type="OrthoDB" id="3524154at2759"/>
<feature type="compositionally biased region" description="Polar residues" evidence="2">
    <location>
        <begin position="388"/>
        <end position="405"/>
    </location>
</feature>
<dbReference type="Proteomes" id="UP000019373">
    <property type="component" value="Unassembled WGS sequence"/>
</dbReference>
<feature type="compositionally biased region" description="Polar residues" evidence="2">
    <location>
        <begin position="497"/>
        <end position="509"/>
    </location>
</feature>
<dbReference type="GO" id="GO:0008270">
    <property type="term" value="F:zinc ion binding"/>
    <property type="evidence" value="ECO:0007669"/>
    <property type="project" value="UniProtKB-KW"/>
</dbReference>
<dbReference type="PROSITE" id="PS50157">
    <property type="entry name" value="ZINC_FINGER_C2H2_2"/>
    <property type="match status" value="1"/>
</dbReference>
<evidence type="ECO:0000313" key="5">
    <source>
        <dbReference type="Proteomes" id="UP000019373"/>
    </source>
</evidence>
<feature type="compositionally biased region" description="Low complexity" evidence="2">
    <location>
        <begin position="733"/>
        <end position="751"/>
    </location>
</feature>
<organism evidence="4 5">
    <name type="scientific">Endocarpon pusillum (strain Z07020 / HMAS-L-300199)</name>
    <name type="common">Lichen-forming fungus</name>
    <dbReference type="NCBI Taxonomy" id="1263415"/>
    <lineage>
        <taxon>Eukaryota</taxon>
        <taxon>Fungi</taxon>
        <taxon>Dikarya</taxon>
        <taxon>Ascomycota</taxon>
        <taxon>Pezizomycotina</taxon>
        <taxon>Eurotiomycetes</taxon>
        <taxon>Chaetothyriomycetidae</taxon>
        <taxon>Verrucariales</taxon>
        <taxon>Verrucariaceae</taxon>
        <taxon>Endocarpon</taxon>
    </lineage>
</organism>
<feature type="compositionally biased region" description="Polar residues" evidence="2">
    <location>
        <begin position="159"/>
        <end position="170"/>
    </location>
</feature>
<dbReference type="AlphaFoldDB" id="U1GUA5"/>